<keyword evidence="1" id="KW-0472">Membrane</keyword>
<dbReference type="EnsemblPlants" id="KQL04517">
    <property type="protein sequence ID" value="KQL04517"/>
    <property type="gene ID" value="SETIT_005643mg"/>
</dbReference>
<organism evidence="2 3">
    <name type="scientific">Setaria italica</name>
    <name type="common">Foxtail millet</name>
    <name type="synonym">Panicum italicum</name>
    <dbReference type="NCBI Taxonomy" id="4555"/>
    <lineage>
        <taxon>Eukaryota</taxon>
        <taxon>Viridiplantae</taxon>
        <taxon>Streptophyta</taxon>
        <taxon>Embryophyta</taxon>
        <taxon>Tracheophyta</taxon>
        <taxon>Spermatophyta</taxon>
        <taxon>Magnoliopsida</taxon>
        <taxon>Liliopsida</taxon>
        <taxon>Poales</taxon>
        <taxon>Poaceae</taxon>
        <taxon>PACMAD clade</taxon>
        <taxon>Panicoideae</taxon>
        <taxon>Panicodae</taxon>
        <taxon>Paniceae</taxon>
        <taxon>Cenchrinae</taxon>
        <taxon>Setaria</taxon>
    </lineage>
</organism>
<protein>
    <submittedName>
        <fullName evidence="2">Uncharacterized protein</fullName>
    </submittedName>
</protein>
<reference evidence="3" key="1">
    <citation type="journal article" date="2012" name="Nat. Biotechnol.">
        <title>Reference genome sequence of the model plant Setaria.</title>
        <authorList>
            <person name="Bennetzen J.L."/>
            <person name="Schmutz J."/>
            <person name="Wang H."/>
            <person name="Percifield R."/>
            <person name="Hawkins J."/>
            <person name="Pontaroli A.C."/>
            <person name="Estep M."/>
            <person name="Feng L."/>
            <person name="Vaughn J.N."/>
            <person name="Grimwood J."/>
            <person name="Jenkins J."/>
            <person name="Barry K."/>
            <person name="Lindquist E."/>
            <person name="Hellsten U."/>
            <person name="Deshpande S."/>
            <person name="Wang X."/>
            <person name="Wu X."/>
            <person name="Mitros T."/>
            <person name="Triplett J."/>
            <person name="Yang X."/>
            <person name="Ye C.Y."/>
            <person name="Mauro-Herrera M."/>
            <person name="Wang L."/>
            <person name="Li P."/>
            <person name="Sharma M."/>
            <person name="Sharma R."/>
            <person name="Ronald P.C."/>
            <person name="Panaud O."/>
            <person name="Kellogg E.A."/>
            <person name="Brutnell T.P."/>
            <person name="Doust A.N."/>
            <person name="Tuskan G.A."/>
            <person name="Rokhsar D."/>
            <person name="Devos K.M."/>
        </authorList>
    </citation>
    <scope>NUCLEOTIDE SEQUENCE [LARGE SCALE GENOMIC DNA]</scope>
    <source>
        <strain evidence="3">cv. Yugu1</strain>
    </source>
</reference>
<evidence type="ECO:0000313" key="2">
    <source>
        <dbReference type="EnsemblPlants" id="KQL04517"/>
    </source>
</evidence>
<dbReference type="EMBL" id="AGNK02002878">
    <property type="status" value="NOT_ANNOTATED_CDS"/>
    <property type="molecule type" value="Genomic_DNA"/>
</dbReference>
<proteinExistence type="predicted"/>
<feature type="transmembrane region" description="Helical" evidence="1">
    <location>
        <begin position="16"/>
        <end position="38"/>
    </location>
</feature>
<reference evidence="2" key="2">
    <citation type="submission" date="2018-08" db="UniProtKB">
        <authorList>
            <consortium name="EnsemblPlants"/>
        </authorList>
    </citation>
    <scope>IDENTIFICATION</scope>
    <source>
        <strain evidence="2">Yugu1</strain>
    </source>
</reference>
<dbReference type="AlphaFoldDB" id="K3XUN6"/>
<dbReference type="HOGENOM" id="CLU_3243113_0_0_1"/>
<keyword evidence="1" id="KW-1133">Transmembrane helix</keyword>
<accession>K3XUN6</accession>
<sequence length="43" mass="5084">MMFSGPWINRLSHGCFAIYIIFLFFFMQCEVLISVKFAEAIFD</sequence>
<keyword evidence="3" id="KW-1185">Reference proteome</keyword>
<dbReference type="InParanoid" id="K3XUN6"/>
<name>K3XUN6_SETIT</name>
<dbReference type="Proteomes" id="UP000004995">
    <property type="component" value="Unassembled WGS sequence"/>
</dbReference>
<dbReference type="Gramene" id="KQL04517">
    <property type="protein sequence ID" value="KQL04517"/>
    <property type="gene ID" value="SETIT_005643mg"/>
</dbReference>
<evidence type="ECO:0000256" key="1">
    <source>
        <dbReference type="SAM" id="Phobius"/>
    </source>
</evidence>
<evidence type="ECO:0000313" key="3">
    <source>
        <dbReference type="Proteomes" id="UP000004995"/>
    </source>
</evidence>
<keyword evidence="1" id="KW-0812">Transmembrane</keyword>